<organism evidence="1 2">
    <name type="scientific">Racocetra fulgida</name>
    <dbReference type="NCBI Taxonomy" id="60492"/>
    <lineage>
        <taxon>Eukaryota</taxon>
        <taxon>Fungi</taxon>
        <taxon>Fungi incertae sedis</taxon>
        <taxon>Mucoromycota</taxon>
        <taxon>Glomeromycotina</taxon>
        <taxon>Glomeromycetes</taxon>
        <taxon>Diversisporales</taxon>
        <taxon>Gigasporaceae</taxon>
        <taxon>Racocetra</taxon>
    </lineage>
</organism>
<keyword evidence="2" id="KW-1185">Reference proteome</keyword>
<sequence>MNIDTTENINFDIDSKKRKLDIDFENIKIDIESKKSKMDIDSCDRKN</sequence>
<comment type="caution">
    <text evidence="1">The sequence shown here is derived from an EMBL/GenBank/DDBJ whole genome shotgun (WGS) entry which is preliminary data.</text>
</comment>
<protein>
    <submittedName>
        <fullName evidence="1">13614_t:CDS:1</fullName>
    </submittedName>
</protein>
<dbReference type="Proteomes" id="UP000789396">
    <property type="component" value="Unassembled WGS sequence"/>
</dbReference>
<evidence type="ECO:0000313" key="2">
    <source>
        <dbReference type="Proteomes" id="UP000789396"/>
    </source>
</evidence>
<dbReference type="EMBL" id="CAJVPZ010032373">
    <property type="protein sequence ID" value="CAG8741758.1"/>
    <property type="molecule type" value="Genomic_DNA"/>
</dbReference>
<name>A0A9N9IM66_9GLOM</name>
<reference evidence="1" key="1">
    <citation type="submission" date="2021-06" db="EMBL/GenBank/DDBJ databases">
        <authorList>
            <person name="Kallberg Y."/>
            <person name="Tangrot J."/>
            <person name="Rosling A."/>
        </authorList>
    </citation>
    <scope>NUCLEOTIDE SEQUENCE</scope>
    <source>
        <strain evidence="1">IN212</strain>
    </source>
</reference>
<gene>
    <name evidence="1" type="ORF">RFULGI_LOCUS12922</name>
</gene>
<dbReference type="AlphaFoldDB" id="A0A9N9IM66"/>
<accession>A0A9N9IM66</accession>
<dbReference type="OrthoDB" id="2462815at2759"/>
<evidence type="ECO:0000313" key="1">
    <source>
        <dbReference type="EMBL" id="CAG8741758.1"/>
    </source>
</evidence>
<feature type="non-terminal residue" evidence="1">
    <location>
        <position position="1"/>
    </location>
</feature>
<proteinExistence type="predicted"/>
<feature type="non-terminal residue" evidence="1">
    <location>
        <position position="47"/>
    </location>
</feature>